<dbReference type="AlphaFoldDB" id="A0AAE3ATW6"/>
<dbReference type="PANTHER" id="PTHR21600">
    <property type="entry name" value="MITOCHONDRIAL RNA PSEUDOURIDINE SYNTHASE"/>
    <property type="match status" value="1"/>
</dbReference>
<dbReference type="PROSITE" id="PS01129">
    <property type="entry name" value="PSI_RLU"/>
    <property type="match status" value="1"/>
</dbReference>
<dbReference type="Gene3D" id="3.30.2350.10">
    <property type="entry name" value="Pseudouridine synthase"/>
    <property type="match status" value="1"/>
</dbReference>
<name>A0AAE3ATW6_9FIRM</name>
<dbReference type="PANTHER" id="PTHR21600:SF44">
    <property type="entry name" value="RIBOSOMAL LARGE SUBUNIT PSEUDOURIDINE SYNTHASE D"/>
    <property type="match status" value="1"/>
</dbReference>
<dbReference type="SUPFAM" id="SSF55120">
    <property type="entry name" value="Pseudouridine synthase"/>
    <property type="match status" value="1"/>
</dbReference>
<evidence type="ECO:0000256" key="2">
    <source>
        <dbReference type="ARBA" id="ARBA00010876"/>
    </source>
</evidence>
<dbReference type="Pfam" id="PF00849">
    <property type="entry name" value="PseudoU_synth_2"/>
    <property type="match status" value="1"/>
</dbReference>
<evidence type="ECO:0000259" key="6">
    <source>
        <dbReference type="Pfam" id="PF00849"/>
    </source>
</evidence>
<dbReference type="InterPro" id="IPR020103">
    <property type="entry name" value="PsdUridine_synth_cat_dom_sf"/>
</dbReference>
<dbReference type="EMBL" id="JAJEQF010000018">
    <property type="protein sequence ID" value="MCC2167699.1"/>
    <property type="molecule type" value="Genomic_DNA"/>
</dbReference>
<evidence type="ECO:0000313" key="7">
    <source>
        <dbReference type="EMBL" id="MCC2167699.1"/>
    </source>
</evidence>
<dbReference type="GO" id="GO:0003723">
    <property type="term" value="F:RNA binding"/>
    <property type="evidence" value="ECO:0007669"/>
    <property type="project" value="InterPro"/>
</dbReference>
<evidence type="ECO:0000313" key="8">
    <source>
        <dbReference type="Proteomes" id="UP001199355"/>
    </source>
</evidence>
<accession>A0AAE3ATW6</accession>
<evidence type="ECO:0000256" key="3">
    <source>
        <dbReference type="ARBA" id="ARBA00023235"/>
    </source>
</evidence>
<keyword evidence="8" id="KW-1185">Reference proteome</keyword>
<dbReference type="InterPro" id="IPR050188">
    <property type="entry name" value="RluA_PseudoU_synthase"/>
</dbReference>
<dbReference type="GO" id="GO:0140098">
    <property type="term" value="F:catalytic activity, acting on RNA"/>
    <property type="evidence" value="ECO:0007669"/>
    <property type="project" value="UniProtKB-ARBA"/>
</dbReference>
<evidence type="ECO:0000256" key="5">
    <source>
        <dbReference type="ARBA" id="ARBA00033164"/>
    </source>
</evidence>
<organism evidence="7 8">
    <name type="scientific">Gallintestinimicrobium propionicum</name>
    <dbReference type="NCBI Taxonomy" id="2981770"/>
    <lineage>
        <taxon>Bacteria</taxon>
        <taxon>Bacillati</taxon>
        <taxon>Bacillota</taxon>
        <taxon>Clostridia</taxon>
        <taxon>Lachnospirales</taxon>
        <taxon>Lachnospiraceae</taxon>
        <taxon>Gallintestinimicrobium</taxon>
    </lineage>
</organism>
<reference evidence="7 8" key="1">
    <citation type="submission" date="2021-10" db="EMBL/GenBank/DDBJ databases">
        <title>Anaerobic single-cell dispensing facilitates the cultivation of human gut bacteria.</title>
        <authorList>
            <person name="Afrizal A."/>
        </authorList>
    </citation>
    <scope>NUCLEOTIDE SEQUENCE [LARGE SCALE GENOMIC DNA]</scope>
    <source>
        <strain evidence="7 8">CLA-AA-H244</strain>
    </source>
</reference>
<dbReference type="RefSeq" id="WP_308728244.1">
    <property type="nucleotide sequence ID" value="NZ_JAJEQF010000018.1"/>
</dbReference>
<dbReference type="InterPro" id="IPR006145">
    <property type="entry name" value="PsdUridine_synth_RsuA/RluA"/>
</dbReference>
<proteinExistence type="inferred from homology"/>
<keyword evidence="3" id="KW-0413">Isomerase</keyword>
<sequence length="252" mass="27396">MAVKIIYEDKDILVCEKPAGLAVQSARISEPDMVSELKNYLTGKQSAGAPGKSAEISAFGGTRQPASATTSVGVRKPQSVYLGVVHRLDQPVSGLLVFAKNKKAAGALSTQTAQHQMNKIYYAVVYTKEDLTGKRGTLTDWLVKEASIARVCDASQNGAKKAVLSWKCLACQGNRALLEVELETGRFHQIRVQMAHAGMPLLGDQRYGSEESREVSMQLGIRTIRLQAVKLAFCHPTSGKRVCYELTDKLAL</sequence>
<feature type="domain" description="Pseudouridine synthase RsuA/RluA-like" evidence="6">
    <location>
        <begin position="11"/>
        <end position="196"/>
    </location>
</feature>
<gene>
    <name evidence="7" type="ORF">LKD45_08345</name>
</gene>
<dbReference type="Proteomes" id="UP001199355">
    <property type="component" value="Unassembled WGS sequence"/>
</dbReference>
<evidence type="ECO:0000256" key="4">
    <source>
        <dbReference type="ARBA" id="ARBA00031870"/>
    </source>
</evidence>
<protein>
    <recommendedName>
        <fullName evidence="4">RNA pseudouridylate synthase</fullName>
    </recommendedName>
    <alternativeName>
        <fullName evidence="5">RNA-uridine isomerase</fullName>
    </alternativeName>
</protein>
<dbReference type="GO" id="GO:0009982">
    <property type="term" value="F:pseudouridine synthase activity"/>
    <property type="evidence" value="ECO:0007669"/>
    <property type="project" value="InterPro"/>
</dbReference>
<evidence type="ECO:0000256" key="1">
    <source>
        <dbReference type="ARBA" id="ARBA00000073"/>
    </source>
</evidence>
<dbReference type="InterPro" id="IPR006224">
    <property type="entry name" value="PsdUridine_synth_RluA-like_CS"/>
</dbReference>
<dbReference type="GO" id="GO:0000455">
    <property type="term" value="P:enzyme-directed rRNA pseudouridine synthesis"/>
    <property type="evidence" value="ECO:0007669"/>
    <property type="project" value="TreeGrafter"/>
</dbReference>
<comment type="caution">
    <text evidence="7">The sequence shown here is derived from an EMBL/GenBank/DDBJ whole genome shotgun (WGS) entry which is preliminary data.</text>
</comment>
<dbReference type="CDD" id="cd02869">
    <property type="entry name" value="PseudoU_synth_RluA_like"/>
    <property type="match status" value="1"/>
</dbReference>
<comment type="similarity">
    <text evidence="2">Belongs to the pseudouridine synthase RluA family.</text>
</comment>
<comment type="catalytic activity">
    <reaction evidence="1">
        <text>a uridine in RNA = a pseudouridine in RNA</text>
        <dbReference type="Rhea" id="RHEA:48348"/>
        <dbReference type="Rhea" id="RHEA-COMP:12068"/>
        <dbReference type="Rhea" id="RHEA-COMP:12069"/>
        <dbReference type="ChEBI" id="CHEBI:65314"/>
        <dbReference type="ChEBI" id="CHEBI:65315"/>
    </reaction>
</comment>